<evidence type="ECO:0000313" key="2">
    <source>
        <dbReference type="Proteomes" id="UP000675880"/>
    </source>
</evidence>
<protein>
    <submittedName>
        <fullName evidence="1">Uncharacterized protein</fullName>
    </submittedName>
</protein>
<comment type="caution">
    <text evidence="1">The sequence shown here is derived from an EMBL/GenBank/DDBJ whole genome shotgun (WGS) entry which is preliminary data.</text>
</comment>
<dbReference type="Proteomes" id="UP000675880">
    <property type="component" value="Unassembled WGS sequence"/>
</dbReference>
<evidence type="ECO:0000313" key="1">
    <source>
        <dbReference type="EMBL" id="CAE6729950.1"/>
    </source>
</evidence>
<dbReference type="EMBL" id="CAJNBJ010000002">
    <property type="protein sequence ID" value="CAE6729950.1"/>
    <property type="molecule type" value="Genomic_DNA"/>
</dbReference>
<sequence>MSALLTPELIASTIEQAPIQGRIMLKLLLLQHFDITPEEISHIAADRPDPRCVAGSKPIHQMVKQDALRDVTNRRDEYRRRVRLRRERLWLQMEAMKGMIALAEGLVRAATDLLRTRYKLDAAAVDAIKQGARAAVPKPAIRSLNRRWDEDDISAEAYQEARLGLEIQAQLRLIEKYKKRLEVSEREWKSINAAPMQDHEIGHIWGIPAGSLAGRKVKHLHQYLHAIQTNLQKASPEAVPATGALDLWKETLAVLGERPVERSIAHYDGLERTEEALVEKLRTFAWGTLGEDLEAKFWLSLVHGASSNAVHSENTRSVFGLQRLLAVLSEIDSSPDALEEELLARTAPVPKETQALTDETTQPKPEEMGQMQQHVLNSFIGELHNDLQR</sequence>
<organism evidence="1 2">
    <name type="scientific">Nitrospira defluvii</name>
    <dbReference type="NCBI Taxonomy" id="330214"/>
    <lineage>
        <taxon>Bacteria</taxon>
        <taxon>Pseudomonadati</taxon>
        <taxon>Nitrospirota</taxon>
        <taxon>Nitrospiria</taxon>
        <taxon>Nitrospirales</taxon>
        <taxon>Nitrospiraceae</taxon>
        <taxon>Nitrospira</taxon>
    </lineage>
</organism>
<accession>A0ABM8R2V9</accession>
<proteinExistence type="predicted"/>
<dbReference type="RefSeq" id="WP_213041660.1">
    <property type="nucleotide sequence ID" value="NZ_CAJNBJ010000002.1"/>
</dbReference>
<reference evidence="1 2" key="1">
    <citation type="submission" date="2021-02" db="EMBL/GenBank/DDBJ databases">
        <authorList>
            <person name="Han P."/>
        </authorList>
    </citation>
    <scope>NUCLEOTIDE SEQUENCE [LARGE SCALE GENOMIC DNA]</scope>
    <source>
        <strain evidence="1">Candidatus Nitrospira sp. ZN2</strain>
    </source>
</reference>
<gene>
    <name evidence="1" type="ORF">NSPZN2_100309</name>
</gene>
<keyword evidence="2" id="KW-1185">Reference proteome</keyword>
<name>A0ABM8R2V9_9BACT</name>